<evidence type="ECO:0008006" key="6">
    <source>
        <dbReference type="Google" id="ProtNLM"/>
    </source>
</evidence>
<sequence length="346" mass="36512">MILERVTAEGLPPIKTTRVSISAEEAARTATLDLLVLGPGLPVSIGTPVVLKASGEVLLTGYVRDVNPAHEAESHTLSVSLVSRTIDYVECSADHPSGEILDKDLSAIAKELDASGIGIEADGDFPREPRHKLQPGESAFASIERRARGRGVLIHDTAEGRIKLAMKPEGTHAGGLVFGVNILAGSATFTEAGRYSHVKVRGQAGEGVGKAQLRGEATVVDDGVSRRRVLIVPHEGETTSDRMKTRALWQAKRAAGNGSTASITVSGWRDAAGRIWSPNWLVQVEDPYLGIDGLMVIKSVSLEQGDRTEAILSLADPRALGGENPRGRSASGYGAPGPVKPVFGDE</sequence>
<feature type="region of interest" description="Disordered" evidence="1">
    <location>
        <begin position="318"/>
        <end position="346"/>
    </location>
</feature>
<dbReference type="OrthoDB" id="9016931at2"/>
<evidence type="ECO:0000259" key="3">
    <source>
        <dbReference type="Pfam" id="PF22255"/>
    </source>
</evidence>
<proteinExistence type="predicted"/>
<dbReference type="Proteomes" id="UP000186143">
    <property type="component" value="Unassembled WGS sequence"/>
</dbReference>
<dbReference type="Pfam" id="PF22255">
    <property type="entry name" value="Gp44-like_2nd"/>
    <property type="match status" value="1"/>
</dbReference>
<name>A0A1Q9ANB9_9HYPH</name>
<evidence type="ECO:0000259" key="2">
    <source>
        <dbReference type="Pfam" id="PF21929"/>
    </source>
</evidence>
<comment type="caution">
    <text evidence="4">The sequence shown here is derived from an EMBL/GenBank/DDBJ whole genome shotgun (WGS) entry which is preliminary data.</text>
</comment>
<reference evidence="4 5" key="1">
    <citation type="submission" date="2016-09" db="EMBL/GenBank/DDBJ databases">
        <title>Rhizobium sp. nov., a novel species isolated from the rice rhizosphere.</title>
        <authorList>
            <person name="Zhao J."/>
            <person name="Zhang X."/>
        </authorList>
    </citation>
    <scope>NUCLEOTIDE SEQUENCE [LARGE SCALE GENOMIC DNA]</scope>
    <source>
        <strain evidence="4 5">MH17</strain>
    </source>
</reference>
<protein>
    <recommendedName>
        <fullName evidence="6">Phage tail protein</fullName>
    </recommendedName>
</protein>
<feature type="domain" description="Baseplate hub protein gp44/GpP-like second" evidence="3">
    <location>
        <begin position="86"/>
        <end position="164"/>
    </location>
</feature>
<dbReference type="InterPro" id="IPR023399">
    <property type="entry name" value="Baseplate-like_2-layer_sand"/>
</dbReference>
<dbReference type="SUPFAM" id="SSF69279">
    <property type="entry name" value="Phage tail proteins"/>
    <property type="match status" value="2"/>
</dbReference>
<gene>
    <name evidence="4" type="ORF">BJF92_12215</name>
</gene>
<dbReference type="RefSeq" id="WP_075633850.1">
    <property type="nucleotide sequence ID" value="NZ_MKIO01000021.1"/>
</dbReference>
<dbReference type="EMBL" id="MKIO01000021">
    <property type="protein sequence ID" value="OLP56829.1"/>
    <property type="molecule type" value="Genomic_DNA"/>
</dbReference>
<evidence type="ECO:0000313" key="5">
    <source>
        <dbReference type="Proteomes" id="UP000186143"/>
    </source>
</evidence>
<dbReference type="Gene3D" id="3.30.1920.10">
    <property type="entry name" value="Baseplate protein-like domains - 2 layer sandwich fold"/>
    <property type="match status" value="1"/>
</dbReference>
<evidence type="ECO:0000256" key="1">
    <source>
        <dbReference type="SAM" id="MobiDB-lite"/>
    </source>
</evidence>
<feature type="domain" description="Baseplate hub protein gp44/GpP-like C-terminal" evidence="2">
    <location>
        <begin position="242"/>
        <end position="319"/>
    </location>
</feature>
<organism evidence="4 5">
    <name type="scientific">Xaviernesmea rhizosphaerae</name>
    <dbReference type="NCBI Taxonomy" id="1672749"/>
    <lineage>
        <taxon>Bacteria</taxon>
        <taxon>Pseudomonadati</taxon>
        <taxon>Pseudomonadota</taxon>
        <taxon>Alphaproteobacteria</taxon>
        <taxon>Hyphomicrobiales</taxon>
        <taxon>Rhizobiaceae</taxon>
        <taxon>Rhizobium/Agrobacterium group</taxon>
        <taxon>Xaviernesmea</taxon>
    </lineage>
</organism>
<dbReference type="Gene3D" id="3.55.50.10">
    <property type="entry name" value="Baseplate protein-like domains"/>
    <property type="match status" value="1"/>
</dbReference>
<evidence type="ECO:0000313" key="4">
    <source>
        <dbReference type="EMBL" id="OLP56829.1"/>
    </source>
</evidence>
<dbReference type="Pfam" id="PF21929">
    <property type="entry name" value="GpP_4th"/>
    <property type="match status" value="1"/>
</dbReference>
<dbReference type="InterPro" id="IPR053982">
    <property type="entry name" value="Gp44/GpP-like_C"/>
</dbReference>
<dbReference type="AlphaFoldDB" id="A0A1Q9ANB9"/>
<dbReference type="Gene3D" id="2.30.300.10">
    <property type="entry name" value="Baseplate protein-like domain - beta roll fold"/>
    <property type="match status" value="1"/>
</dbReference>
<dbReference type="InterPro" id="IPR053981">
    <property type="entry name" value="Gp44/GpP-like_2nd"/>
</dbReference>
<accession>A0A1Q9ANB9</accession>
<dbReference type="STRING" id="1672749.BJF92_12215"/>